<dbReference type="GO" id="GO:0055085">
    <property type="term" value="P:transmembrane transport"/>
    <property type="evidence" value="ECO:0007669"/>
    <property type="project" value="InterPro"/>
</dbReference>
<evidence type="ECO:0000256" key="6">
    <source>
        <dbReference type="ARBA" id="ARBA00022692"/>
    </source>
</evidence>
<accession>A0A419S2M3</accession>
<keyword evidence="10" id="KW-0998">Cell outer membrane</keyword>
<dbReference type="InterPro" id="IPR037066">
    <property type="entry name" value="Plug_dom_sf"/>
</dbReference>
<dbReference type="CDD" id="cd07341">
    <property type="entry name" value="M56_BlaR1_MecR1_like"/>
    <property type="match status" value="1"/>
</dbReference>
<dbReference type="OrthoDB" id="649093at2"/>
<dbReference type="PANTHER" id="PTHR33446">
    <property type="entry name" value="PROTEIN TONB-RELATED"/>
    <property type="match status" value="1"/>
</dbReference>
<comment type="caution">
    <text evidence="13">The sequence shown here is derived from an EMBL/GenBank/DDBJ whole genome shotgun (WGS) entry which is preliminary data.</text>
</comment>
<evidence type="ECO:0000259" key="12">
    <source>
        <dbReference type="PROSITE" id="PS52015"/>
    </source>
</evidence>
<dbReference type="Gene3D" id="3.30.1150.10">
    <property type="match status" value="1"/>
</dbReference>
<dbReference type="InterPro" id="IPR039426">
    <property type="entry name" value="TonB-dep_rcpt-like"/>
</dbReference>
<evidence type="ECO:0000256" key="2">
    <source>
        <dbReference type="ARBA" id="ARBA00006555"/>
    </source>
</evidence>
<evidence type="ECO:0000313" key="14">
    <source>
        <dbReference type="Proteomes" id="UP000283433"/>
    </source>
</evidence>
<evidence type="ECO:0000256" key="3">
    <source>
        <dbReference type="ARBA" id="ARBA00022448"/>
    </source>
</evidence>
<evidence type="ECO:0000256" key="7">
    <source>
        <dbReference type="ARBA" id="ARBA00022927"/>
    </source>
</evidence>
<dbReference type="GO" id="GO:0031992">
    <property type="term" value="F:energy transducer activity"/>
    <property type="evidence" value="ECO:0007669"/>
    <property type="project" value="TreeGrafter"/>
</dbReference>
<keyword evidence="4" id="KW-1003">Cell membrane</keyword>
<keyword evidence="14" id="KW-1185">Reference proteome</keyword>
<feature type="transmembrane region" description="Helical" evidence="11">
    <location>
        <begin position="206"/>
        <end position="227"/>
    </location>
</feature>
<gene>
    <name evidence="13" type="ORF">BCY91_10520</name>
</gene>
<evidence type="ECO:0000256" key="8">
    <source>
        <dbReference type="ARBA" id="ARBA00022989"/>
    </source>
</evidence>
<dbReference type="PANTHER" id="PTHR33446:SF2">
    <property type="entry name" value="PROTEIN TONB"/>
    <property type="match status" value="1"/>
</dbReference>
<keyword evidence="3 10" id="KW-0813">Transport</keyword>
<comment type="subcellular location">
    <subcellularLocation>
        <location evidence="1">Cell inner membrane</location>
        <topology evidence="1">Single-pass membrane protein</topology>
        <orientation evidence="1">Periplasmic side</orientation>
    </subcellularLocation>
    <subcellularLocation>
        <location evidence="10">Cell outer membrane</location>
        <topology evidence="10">Multi-pass membrane protein</topology>
    </subcellularLocation>
</comment>
<dbReference type="InterPro" id="IPR037682">
    <property type="entry name" value="TonB_C"/>
</dbReference>
<organism evidence="13 14">
    <name type="scientific">Pelobium manganitolerans</name>
    <dbReference type="NCBI Taxonomy" id="1842495"/>
    <lineage>
        <taxon>Bacteria</taxon>
        <taxon>Pseudomonadati</taxon>
        <taxon>Bacteroidota</taxon>
        <taxon>Sphingobacteriia</taxon>
        <taxon>Sphingobacteriales</taxon>
        <taxon>Sphingobacteriaceae</taxon>
        <taxon>Pelobium</taxon>
    </lineage>
</organism>
<keyword evidence="8 11" id="KW-1133">Transmembrane helix</keyword>
<name>A0A419S2M3_9SPHI</name>
<reference evidence="13 14" key="1">
    <citation type="submission" date="2016-07" db="EMBL/GenBank/DDBJ databases">
        <title>Genome of Pelobium manganitolerans.</title>
        <authorList>
            <person name="Wu S."/>
            <person name="Wang G."/>
        </authorList>
    </citation>
    <scope>NUCLEOTIDE SEQUENCE [LARGE SCALE GENOMIC DNA]</scope>
    <source>
        <strain evidence="13 14">YS-25</strain>
    </source>
</reference>
<feature type="transmembrane region" description="Helical" evidence="11">
    <location>
        <begin position="161"/>
        <end position="180"/>
    </location>
</feature>
<keyword evidence="7" id="KW-0653">Protein transport</keyword>
<dbReference type="GO" id="GO:0098797">
    <property type="term" value="C:plasma membrane protein complex"/>
    <property type="evidence" value="ECO:0007669"/>
    <property type="project" value="TreeGrafter"/>
</dbReference>
<dbReference type="PROSITE" id="PS52015">
    <property type="entry name" value="TONB_CTD"/>
    <property type="match status" value="1"/>
</dbReference>
<keyword evidence="9 10" id="KW-0472">Membrane</keyword>
<evidence type="ECO:0000256" key="1">
    <source>
        <dbReference type="ARBA" id="ARBA00004383"/>
    </source>
</evidence>
<dbReference type="GO" id="GO:0015031">
    <property type="term" value="P:protein transport"/>
    <property type="evidence" value="ECO:0007669"/>
    <property type="project" value="UniProtKB-KW"/>
</dbReference>
<feature type="domain" description="TonB C-terminal" evidence="12">
    <location>
        <begin position="370"/>
        <end position="466"/>
    </location>
</feature>
<feature type="transmembrane region" description="Helical" evidence="11">
    <location>
        <begin position="6"/>
        <end position="24"/>
    </location>
</feature>
<evidence type="ECO:0000256" key="11">
    <source>
        <dbReference type="SAM" id="Phobius"/>
    </source>
</evidence>
<dbReference type="AlphaFoldDB" id="A0A419S2M3"/>
<comment type="similarity">
    <text evidence="2">Belongs to the TonB family.</text>
</comment>
<evidence type="ECO:0000256" key="10">
    <source>
        <dbReference type="PROSITE-ProRule" id="PRU01360"/>
    </source>
</evidence>
<keyword evidence="6 10" id="KW-0812">Transmembrane</keyword>
<dbReference type="Pfam" id="PF05569">
    <property type="entry name" value="Peptidase_M56"/>
    <property type="match status" value="1"/>
</dbReference>
<feature type="transmembrane region" description="Helical" evidence="11">
    <location>
        <begin position="91"/>
        <end position="109"/>
    </location>
</feature>
<dbReference type="SUPFAM" id="SSF74653">
    <property type="entry name" value="TolA/TonB C-terminal domain"/>
    <property type="match status" value="1"/>
</dbReference>
<proteinExistence type="inferred from homology"/>
<dbReference type="PROSITE" id="PS52016">
    <property type="entry name" value="TONB_DEPENDENT_REC_3"/>
    <property type="match status" value="1"/>
</dbReference>
<keyword evidence="5" id="KW-0997">Cell inner membrane</keyword>
<dbReference type="EMBL" id="MBTA01000028">
    <property type="protein sequence ID" value="RKD13244.1"/>
    <property type="molecule type" value="Genomic_DNA"/>
</dbReference>
<sequence length="536" mass="60424">MNWASYLIQANLYLVCFYAFYWFILREETFFNLNRIYLLISATAATLIPIVKVAWFNEAAQPVQQQFIVATTLLMDGYASPIEDSWTFGDVFILVYAGVMVIMTVRLIYKFVLLNRLLKGRNKNTAFSFFKKIRISKGLPQQKIIGTHELAHAKHFHSADVLLFELLAVMNWFNPIIYLYKKSIKHIHEFIADEVVLKTETDKHTYALLLLSKNFGVATHTLTNNFFNKSLLKRRIEMMNKTKSRKTAIIKYGLSAPLFLLAMVLSSAKISESKTIDNLSEKVKPTKEIGGMLFQKVVGNLAEPKALVEHQTSAVRSKPISLKSDSIEKPKSDKNLMLNEVSVVGYGNSTNDTNNHEIFTNVEVLPSFPGGLEAFGKFLAQNLRYPDQAKKDKTQGRVFCQFVVEKDGSLSNIKVVRGIGGGCDEEAVRVLAISPKWHPGVQNGRLVRVGYTIPILFNLQEEKVEGNTIRIWTPIGDSSPENKPLLILDGKEFKGEISDIKSDNIKSINVLKDESATKKYGDKGKNGVIEITTKKK</sequence>
<dbReference type="RefSeq" id="WP_120182896.1">
    <property type="nucleotide sequence ID" value="NZ_MBTA01000028.1"/>
</dbReference>
<dbReference type="GO" id="GO:0009279">
    <property type="term" value="C:cell outer membrane"/>
    <property type="evidence" value="ECO:0007669"/>
    <property type="project" value="UniProtKB-SubCell"/>
</dbReference>
<dbReference type="Gene3D" id="2.170.130.10">
    <property type="entry name" value="TonB-dependent receptor, plug domain"/>
    <property type="match status" value="1"/>
</dbReference>
<dbReference type="Pfam" id="PF03544">
    <property type="entry name" value="TonB_C"/>
    <property type="match status" value="1"/>
</dbReference>
<dbReference type="InterPro" id="IPR006260">
    <property type="entry name" value="TonB/TolA_C"/>
</dbReference>
<evidence type="ECO:0000256" key="9">
    <source>
        <dbReference type="ARBA" id="ARBA00023136"/>
    </source>
</evidence>
<dbReference type="Proteomes" id="UP000283433">
    <property type="component" value="Unassembled WGS sequence"/>
</dbReference>
<feature type="transmembrane region" description="Helical" evidence="11">
    <location>
        <begin position="248"/>
        <end position="268"/>
    </location>
</feature>
<feature type="transmembrane region" description="Helical" evidence="11">
    <location>
        <begin position="36"/>
        <end position="55"/>
    </location>
</feature>
<dbReference type="NCBIfam" id="TIGR01352">
    <property type="entry name" value="tonB_Cterm"/>
    <property type="match status" value="1"/>
</dbReference>
<keyword evidence="10" id="KW-1134">Transmembrane beta strand</keyword>
<evidence type="ECO:0000313" key="13">
    <source>
        <dbReference type="EMBL" id="RKD13244.1"/>
    </source>
</evidence>
<protein>
    <recommendedName>
        <fullName evidence="12">TonB C-terminal domain-containing protein</fullName>
    </recommendedName>
</protein>
<evidence type="ECO:0000256" key="5">
    <source>
        <dbReference type="ARBA" id="ARBA00022519"/>
    </source>
</evidence>
<evidence type="ECO:0000256" key="4">
    <source>
        <dbReference type="ARBA" id="ARBA00022475"/>
    </source>
</evidence>
<dbReference type="InterPro" id="IPR008756">
    <property type="entry name" value="Peptidase_M56"/>
</dbReference>
<dbReference type="InterPro" id="IPR051045">
    <property type="entry name" value="TonB-dependent_transducer"/>
</dbReference>
<comment type="similarity">
    <text evidence="10">Belongs to the TonB-dependent receptor family.</text>
</comment>